<dbReference type="KEGG" id="paqt:E8L99_03575"/>
<dbReference type="GO" id="GO:0004521">
    <property type="term" value="F:RNA endonuclease activity"/>
    <property type="evidence" value="ECO:0007669"/>
    <property type="project" value="TreeGrafter"/>
</dbReference>
<dbReference type="Proteomes" id="UP000298588">
    <property type="component" value="Chromosome"/>
</dbReference>
<dbReference type="SMART" id="SM00849">
    <property type="entry name" value="Lactamase_B"/>
    <property type="match status" value="1"/>
</dbReference>
<dbReference type="Pfam" id="PF10996">
    <property type="entry name" value="Beta-Casp"/>
    <property type="match status" value="1"/>
</dbReference>
<dbReference type="InterPro" id="IPR050698">
    <property type="entry name" value="MBL"/>
</dbReference>
<dbReference type="PANTHER" id="PTHR11203">
    <property type="entry name" value="CLEAVAGE AND POLYADENYLATION SPECIFICITY FACTOR FAMILY MEMBER"/>
    <property type="match status" value="1"/>
</dbReference>
<dbReference type="CDD" id="cd16295">
    <property type="entry name" value="TTHA0252-CPSF-like_MBL-fold"/>
    <property type="match status" value="1"/>
</dbReference>
<dbReference type="InterPro" id="IPR036866">
    <property type="entry name" value="RibonucZ/Hydroxyglut_hydro"/>
</dbReference>
<evidence type="ECO:0000259" key="3">
    <source>
        <dbReference type="SMART" id="SM01027"/>
    </source>
</evidence>
<keyword evidence="5" id="KW-1185">Reference proteome</keyword>
<name>A0A4D7QGW8_9HYPH</name>
<organism evidence="4 5">
    <name type="scientific">Phreatobacter aquaticus</name>
    <dbReference type="NCBI Taxonomy" id="2570229"/>
    <lineage>
        <taxon>Bacteria</taxon>
        <taxon>Pseudomonadati</taxon>
        <taxon>Pseudomonadota</taxon>
        <taxon>Alphaproteobacteria</taxon>
        <taxon>Hyphomicrobiales</taxon>
        <taxon>Phreatobacteraceae</taxon>
        <taxon>Phreatobacter</taxon>
    </lineage>
</organism>
<reference evidence="4 5" key="1">
    <citation type="submission" date="2019-04" db="EMBL/GenBank/DDBJ databases">
        <title>Phreatobacter aquaticus sp. nov.</title>
        <authorList>
            <person name="Choi A."/>
            <person name="Baek K."/>
        </authorList>
    </citation>
    <scope>NUCLEOTIDE SEQUENCE [LARGE SCALE GENOMIC DNA]</scope>
    <source>
        <strain evidence="4 5">NMCR1094</strain>
    </source>
</reference>
<dbReference type="RefSeq" id="WP_137098257.1">
    <property type="nucleotide sequence ID" value="NZ_CP039865.1"/>
</dbReference>
<dbReference type="AlphaFoldDB" id="A0A4D7QGW8"/>
<accession>A0A4D7QGW8</accession>
<dbReference type="Pfam" id="PF00753">
    <property type="entry name" value="Lactamase_B"/>
    <property type="match status" value="1"/>
</dbReference>
<feature type="domain" description="Metallo-beta-lactamase" evidence="2">
    <location>
        <begin position="15"/>
        <end position="245"/>
    </location>
</feature>
<feature type="domain" description="Beta-Casp" evidence="3">
    <location>
        <begin position="260"/>
        <end position="380"/>
    </location>
</feature>
<dbReference type="SMART" id="SM01027">
    <property type="entry name" value="Beta-Casp"/>
    <property type="match status" value="1"/>
</dbReference>
<dbReference type="GO" id="GO:0016787">
    <property type="term" value="F:hydrolase activity"/>
    <property type="evidence" value="ECO:0007669"/>
    <property type="project" value="UniProtKB-KW"/>
</dbReference>
<dbReference type="InterPro" id="IPR001279">
    <property type="entry name" value="Metallo-B-lactamas"/>
</dbReference>
<dbReference type="Gene3D" id="3.40.50.10890">
    <property type="match status" value="1"/>
</dbReference>
<dbReference type="PANTHER" id="PTHR11203:SF37">
    <property type="entry name" value="INTEGRATOR COMPLEX SUBUNIT 11"/>
    <property type="match status" value="1"/>
</dbReference>
<dbReference type="Pfam" id="PF07521">
    <property type="entry name" value="RMMBL"/>
    <property type="match status" value="1"/>
</dbReference>
<evidence type="ECO:0000259" key="2">
    <source>
        <dbReference type="SMART" id="SM00849"/>
    </source>
</evidence>
<evidence type="ECO:0000313" key="4">
    <source>
        <dbReference type="EMBL" id="QCK84923.1"/>
    </source>
</evidence>
<dbReference type="Gene3D" id="3.60.15.10">
    <property type="entry name" value="Ribonuclease Z/Hydroxyacylglutathione hydrolase-like"/>
    <property type="match status" value="1"/>
</dbReference>
<evidence type="ECO:0000313" key="5">
    <source>
        <dbReference type="Proteomes" id="UP000298588"/>
    </source>
</evidence>
<dbReference type="EMBL" id="CP039865">
    <property type="protein sequence ID" value="QCK84923.1"/>
    <property type="molecule type" value="Genomic_DNA"/>
</dbReference>
<gene>
    <name evidence="4" type="ORF">E8L99_03575</name>
</gene>
<dbReference type="InterPro" id="IPR022712">
    <property type="entry name" value="Beta_Casp"/>
</dbReference>
<evidence type="ECO:0000256" key="1">
    <source>
        <dbReference type="ARBA" id="ARBA00022801"/>
    </source>
</evidence>
<keyword evidence="1 4" id="KW-0378">Hydrolase</keyword>
<protein>
    <submittedName>
        <fullName evidence="4">MBL fold metallo-hydrolase</fullName>
    </submittedName>
</protein>
<dbReference type="InterPro" id="IPR011108">
    <property type="entry name" value="RMMBL"/>
</dbReference>
<dbReference type="OrthoDB" id="9803916at2"/>
<proteinExistence type="predicted"/>
<sequence length="534" mass="58294">MTALLHVHGAARTVTGSCYLLEAAGRRILIDCGMFQGSKTLKELNYRSFPFDPATLDAVLLTHAHIDHSGLLPKLVKAGYRGPIHATPATVDLCSIMLPDSGHIQEMEVEMLNRRRARKAEARVEPIYTAEDAEACLDQFQPIAYGTWLPLGPDLRARYWNAGHMLGSSSIEFEIGGIAGRSQPFRLLMSGDIGPDAKLFHPDPHGPAGVDLVVCEATYGDRDRPAVTIAERRRQLALEVAAAARRGGALLIPSFAVERTQEVTADLLDAMASGAVPEAPIFIDSPLAAKATRIFLEHVAGLEDGPELARLRTSSQVRITESADQSRGLEKLRGFHIIIAASGMCDAGRIRHHLKNHLWRHDATVLMVGYQAVGSLGRILEDGARAVRIQGDDVRVQATIRKLETYSAHADRQELHDWLAERGPIRGAVALVHAEEVALQAFADMIDGKVAPAGHVLVPTLDSTIDLAGDMPRLIEGPARPPRIPADVVGRQDWHNDVSAFLLDLREALDQAADDRTRAKLLRRLKRALDDGER</sequence>
<dbReference type="SUPFAM" id="SSF56281">
    <property type="entry name" value="Metallo-hydrolase/oxidoreductase"/>
    <property type="match status" value="1"/>
</dbReference>